<evidence type="ECO:0000256" key="7">
    <source>
        <dbReference type="RuleBase" id="RU003346"/>
    </source>
</evidence>
<dbReference type="PROSITE" id="PS00216">
    <property type="entry name" value="SUGAR_TRANSPORT_1"/>
    <property type="match status" value="1"/>
</dbReference>
<comment type="similarity">
    <text evidence="2 7">Belongs to the major facilitator superfamily. Sugar transporter (TC 2.A.1.1) family.</text>
</comment>
<evidence type="ECO:0000256" key="5">
    <source>
        <dbReference type="ARBA" id="ARBA00022989"/>
    </source>
</evidence>
<dbReference type="InterPro" id="IPR020846">
    <property type="entry name" value="MFS_dom"/>
</dbReference>
<evidence type="ECO:0000313" key="11">
    <source>
        <dbReference type="EMBL" id="KAB7707221.1"/>
    </source>
</evidence>
<dbReference type="PANTHER" id="PTHR48020:SF12">
    <property type="entry name" value="PROTON MYO-INOSITOL COTRANSPORTER"/>
    <property type="match status" value="1"/>
</dbReference>
<dbReference type="PRINTS" id="PR00171">
    <property type="entry name" value="SUGRTRNSPORT"/>
</dbReference>
<feature type="coiled-coil region" evidence="8">
    <location>
        <begin position="198"/>
        <end position="225"/>
    </location>
</feature>
<dbReference type="InterPro" id="IPR005829">
    <property type="entry name" value="Sugar_transporter_CS"/>
</dbReference>
<evidence type="ECO:0000256" key="2">
    <source>
        <dbReference type="ARBA" id="ARBA00010992"/>
    </source>
</evidence>
<dbReference type="InterPro" id="IPR050814">
    <property type="entry name" value="Myo-inositol_Transporter"/>
</dbReference>
<dbReference type="GO" id="GO:0005886">
    <property type="term" value="C:plasma membrane"/>
    <property type="evidence" value="ECO:0007669"/>
    <property type="project" value="UniProtKB-SubCell"/>
</dbReference>
<reference evidence="11 12" key="1">
    <citation type="submission" date="2019-10" db="EMBL/GenBank/DDBJ databases">
        <title>Bacillus aerolatum sp. nov., isolated from bioaerosol of sport playgrounds.</title>
        <authorList>
            <person name="Chen P."/>
            <person name="Zhang G."/>
        </authorList>
    </citation>
    <scope>NUCLEOTIDE SEQUENCE [LARGE SCALE GENOMIC DNA]</scope>
    <source>
        <strain evidence="11 12">CX253</strain>
    </source>
</reference>
<dbReference type="RefSeq" id="WP_152151270.1">
    <property type="nucleotide sequence ID" value="NZ_WEIO01000004.1"/>
</dbReference>
<keyword evidence="4 9" id="KW-0812">Transmembrane</keyword>
<feature type="transmembrane region" description="Helical" evidence="9">
    <location>
        <begin position="335"/>
        <end position="358"/>
    </location>
</feature>
<feature type="domain" description="Major facilitator superfamily (MFS) profile" evidence="10">
    <location>
        <begin position="12"/>
        <end position="424"/>
    </location>
</feature>
<feature type="transmembrane region" description="Helical" evidence="9">
    <location>
        <begin position="370"/>
        <end position="390"/>
    </location>
</feature>
<dbReference type="PANTHER" id="PTHR48020">
    <property type="entry name" value="PROTON MYO-INOSITOL COTRANSPORTER"/>
    <property type="match status" value="1"/>
</dbReference>
<feature type="transmembrane region" description="Helical" evidence="9">
    <location>
        <begin position="282"/>
        <end position="303"/>
    </location>
</feature>
<feature type="transmembrane region" description="Helical" evidence="9">
    <location>
        <begin position="77"/>
        <end position="97"/>
    </location>
</feature>
<dbReference type="Pfam" id="PF00083">
    <property type="entry name" value="Sugar_tr"/>
    <property type="match status" value="1"/>
</dbReference>
<dbReference type="InterPro" id="IPR005828">
    <property type="entry name" value="MFS_sugar_transport-like"/>
</dbReference>
<sequence>MEQRIPNIVYVYAIFGGLAGLLYGFDSGAISPALPFITEEFGLSPSGQGLIVSFLLLGALPAIVLSTSLSKVLGRKSLLIGAGLTFIIGSIGCAFATSESVLIWSRFILGIGCGIANMCSLIYLVELAPPKIRGFIGALYQLSVNVGILSAYIVGASLTDSGAWRLMLGIGLIPAAIFTIGMLMSPESPRWLLTVGKEERARKVLMKLRGSKKEVEDEIRDINNSLKLQTAGFKHLFGQYKSILNMTLILTFFQVFTGINAVVYFAPIIFEGVDINGWSGSNVANFGVGIALVVSTAISLFIVDKLGRKTLLIYSIGGQVLPLLGLALLSDNMLLSMICVFLYVFAFGIGLGPVFWLFIPEVFPLQARAIGMGVITFSQYTLNFLFSYTFPQLLGVIGNNVFLIYAVLSVVACVYIHYKTPETKGKTLEEIEGYWREKSTAKTYKAVKEA</sequence>
<keyword evidence="6 9" id="KW-0472">Membrane</keyword>
<feature type="transmembrane region" description="Helical" evidence="9">
    <location>
        <begin position="137"/>
        <end position="158"/>
    </location>
</feature>
<dbReference type="InterPro" id="IPR036259">
    <property type="entry name" value="MFS_trans_sf"/>
</dbReference>
<proteinExistence type="inferred from homology"/>
<dbReference type="GO" id="GO:0022857">
    <property type="term" value="F:transmembrane transporter activity"/>
    <property type="evidence" value="ECO:0007669"/>
    <property type="project" value="InterPro"/>
</dbReference>
<dbReference type="Proteomes" id="UP000429595">
    <property type="component" value="Unassembled WGS sequence"/>
</dbReference>
<dbReference type="EMBL" id="WEIO01000004">
    <property type="protein sequence ID" value="KAB7707221.1"/>
    <property type="molecule type" value="Genomic_DNA"/>
</dbReference>
<dbReference type="InterPro" id="IPR003663">
    <property type="entry name" value="Sugar/inositol_transpt"/>
</dbReference>
<evidence type="ECO:0000256" key="6">
    <source>
        <dbReference type="ARBA" id="ARBA00023136"/>
    </source>
</evidence>
<evidence type="ECO:0000313" key="12">
    <source>
        <dbReference type="Proteomes" id="UP000429595"/>
    </source>
</evidence>
<evidence type="ECO:0000256" key="9">
    <source>
        <dbReference type="SAM" id="Phobius"/>
    </source>
</evidence>
<dbReference type="SUPFAM" id="SSF103473">
    <property type="entry name" value="MFS general substrate transporter"/>
    <property type="match status" value="1"/>
</dbReference>
<comment type="subcellular location">
    <subcellularLocation>
        <location evidence="1">Cell membrane</location>
        <topology evidence="1">Multi-pass membrane protein</topology>
    </subcellularLocation>
</comment>
<feature type="transmembrane region" description="Helical" evidence="9">
    <location>
        <begin position="243"/>
        <end position="270"/>
    </location>
</feature>
<dbReference type="AlphaFoldDB" id="A0A6I1FW74"/>
<evidence type="ECO:0000259" key="10">
    <source>
        <dbReference type="PROSITE" id="PS50850"/>
    </source>
</evidence>
<keyword evidence="8" id="KW-0175">Coiled coil</keyword>
<organism evidence="11 12">
    <name type="scientific">Bacillus aerolatus</name>
    <dbReference type="NCBI Taxonomy" id="2653354"/>
    <lineage>
        <taxon>Bacteria</taxon>
        <taxon>Bacillati</taxon>
        <taxon>Bacillota</taxon>
        <taxon>Bacilli</taxon>
        <taxon>Bacillales</taxon>
        <taxon>Bacillaceae</taxon>
        <taxon>Bacillus</taxon>
    </lineage>
</organism>
<keyword evidence="5 9" id="KW-1133">Transmembrane helix</keyword>
<protein>
    <submittedName>
        <fullName evidence="11">Sugar porter family MFS transporter</fullName>
    </submittedName>
</protein>
<dbReference type="Gene3D" id="1.20.1250.20">
    <property type="entry name" value="MFS general substrate transporter like domains"/>
    <property type="match status" value="1"/>
</dbReference>
<dbReference type="PROSITE" id="PS00217">
    <property type="entry name" value="SUGAR_TRANSPORT_2"/>
    <property type="match status" value="1"/>
</dbReference>
<feature type="transmembrane region" description="Helical" evidence="9">
    <location>
        <begin position="310"/>
        <end position="329"/>
    </location>
</feature>
<evidence type="ECO:0000256" key="8">
    <source>
        <dbReference type="SAM" id="Coils"/>
    </source>
</evidence>
<name>A0A6I1FW74_9BACI</name>
<gene>
    <name evidence="11" type="ORF">F9802_09450</name>
</gene>
<dbReference type="NCBIfam" id="TIGR00879">
    <property type="entry name" value="SP"/>
    <property type="match status" value="1"/>
</dbReference>
<feature type="transmembrane region" description="Helical" evidence="9">
    <location>
        <begin position="45"/>
        <end position="65"/>
    </location>
</feature>
<feature type="transmembrane region" description="Helical" evidence="9">
    <location>
        <begin position="7"/>
        <end position="25"/>
    </location>
</feature>
<accession>A0A6I1FW74</accession>
<feature type="transmembrane region" description="Helical" evidence="9">
    <location>
        <begin position="164"/>
        <end position="184"/>
    </location>
</feature>
<keyword evidence="3 7" id="KW-0813">Transport</keyword>
<feature type="transmembrane region" description="Helical" evidence="9">
    <location>
        <begin position="396"/>
        <end position="418"/>
    </location>
</feature>
<comment type="caution">
    <text evidence="11">The sequence shown here is derived from an EMBL/GenBank/DDBJ whole genome shotgun (WGS) entry which is preliminary data.</text>
</comment>
<feature type="transmembrane region" description="Helical" evidence="9">
    <location>
        <begin position="103"/>
        <end position="125"/>
    </location>
</feature>
<evidence type="ECO:0000256" key="4">
    <source>
        <dbReference type="ARBA" id="ARBA00022692"/>
    </source>
</evidence>
<keyword evidence="12" id="KW-1185">Reference proteome</keyword>
<evidence type="ECO:0000256" key="3">
    <source>
        <dbReference type="ARBA" id="ARBA00022448"/>
    </source>
</evidence>
<evidence type="ECO:0000256" key="1">
    <source>
        <dbReference type="ARBA" id="ARBA00004651"/>
    </source>
</evidence>
<dbReference type="PROSITE" id="PS50850">
    <property type="entry name" value="MFS"/>
    <property type="match status" value="1"/>
</dbReference>